<accession>A0AB39XUX8</accession>
<name>A0AB39XUX8_9ACTN</name>
<protein>
    <submittedName>
        <fullName evidence="2">Uncharacterized protein</fullName>
    </submittedName>
</protein>
<organism evidence="2">
    <name type="scientific">Streptomyces sp. R33</name>
    <dbReference type="NCBI Taxonomy" id="3238629"/>
    <lineage>
        <taxon>Bacteria</taxon>
        <taxon>Bacillati</taxon>
        <taxon>Actinomycetota</taxon>
        <taxon>Actinomycetes</taxon>
        <taxon>Kitasatosporales</taxon>
        <taxon>Streptomycetaceae</taxon>
        <taxon>Streptomyces</taxon>
    </lineage>
</organism>
<proteinExistence type="predicted"/>
<evidence type="ECO:0000313" key="2">
    <source>
        <dbReference type="EMBL" id="XDV61685.1"/>
    </source>
</evidence>
<reference evidence="2" key="1">
    <citation type="submission" date="2024-08" db="EMBL/GenBank/DDBJ databases">
        <authorList>
            <person name="Yu S.T."/>
        </authorList>
    </citation>
    <scope>NUCLEOTIDE SEQUENCE</scope>
    <source>
        <strain evidence="2">R33</strain>
    </source>
</reference>
<feature type="compositionally biased region" description="Low complexity" evidence="1">
    <location>
        <begin position="171"/>
        <end position="196"/>
    </location>
</feature>
<dbReference type="EMBL" id="CP165727">
    <property type="protein sequence ID" value="XDV61685.1"/>
    <property type="molecule type" value="Genomic_DNA"/>
</dbReference>
<dbReference type="AlphaFoldDB" id="A0AB39XUX8"/>
<sequence length="209" mass="21519">MTAAITTAAPAAPAVETTRHQSLHAWTLLNEHGPGPNPGERLTARVVARTTTGDQARGHATIQHVFLGGRIVKVEMSIDCLTTDGAAVTVTGPIDALQFTVPAGETPPPAAPSTWHPETGLTFYPADEHGERQVGWAGADRWSRGVGLVALDQGIDTSTAVGPMFSHGRCTTPATTPSSRSPTSSALPALAHLPSPGQSPAPPLAAINP</sequence>
<dbReference type="RefSeq" id="WP_369776450.1">
    <property type="nucleotide sequence ID" value="NZ_CP165727.1"/>
</dbReference>
<evidence type="ECO:0000256" key="1">
    <source>
        <dbReference type="SAM" id="MobiDB-lite"/>
    </source>
</evidence>
<gene>
    <name evidence="2" type="ORF">AB5J51_01270</name>
</gene>
<feature type="region of interest" description="Disordered" evidence="1">
    <location>
        <begin position="162"/>
        <end position="209"/>
    </location>
</feature>